<dbReference type="Proteomes" id="UP000001876">
    <property type="component" value="Unassembled WGS sequence"/>
</dbReference>
<sequence length="348" mass="36953">MSRTPPPAGAEDAMFDELSRQEEALEAELGGGRGLSGSFISTPPRDNRRPDDDDDDDDERFDECVPERELRSVAAKTAWNIARIRTDAVGRVAEESLAAAARRRANATREAMSTRRASSSSPSSSYSNRRSPGKSRTPSPAMNGAEHPNASEHGFYADYTRRFLHRGGGAFLHSPASSGRTSPPTFDVGAGAVPDFSNEPGPRVDPLAFSYWSPSKSAGGSASRGPGSRQRAAAAAPPPPRVVVPESLDDDDDDDDFDDDSLDARRRRRREAAWSPPTASWGNAIGALGGPSPSSIGGASLASGLAARDDDDDDDAHSDAHVIAAVEKVRSMSHWSPYDRVGVANADP</sequence>
<evidence type="ECO:0000313" key="2">
    <source>
        <dbReference type="EMBL" id="EEH54220.1"/>
    </source>
</evidence>
<organism evidence="3">
    <name type="scientific">Micromonas pusilla (strain CCMP1545)</name>
    <name type="common">Picoplanktonic green alga</name>
    <dbReference type="NCBI Taxonomy" id="564608"/>
    <lineage>
        <taxon>Eukaryota</taxon>
        <taxon>Viridiplantae</taxon>
        <taxon>Chlorophyta</taxon>
        <taxon>Mamiellophyceae</taxon>
        <taxon>Mamiellales</taxon>
        <taxon>Mamiellaceae</taxon>
        <taxon>Micromonas</taxon>
    </lineage>
</organism>
<feature type="region of interest" description="Disordered" evidence="1">
    <location>
        <begin position="96"/>
        <end position="153"/>
    </location>
</feature>
<name>C1N1N5_MICPC</name>
<evidence type="ECO:0000313" key="3">
    <source>
        <dbReference type="Proteomes" id="UP000001876"/>
    </source>
</evidence>
<feature type="compositionally biased region" description="Low complexity" evidence="1">
    <location>
        <begin position="213"/>
        <end position="235"/>
    </location>
</feature>
<dbReference type="AlphaFoldDB" id="C1N1N5"/>
<dbReference type="KEGG" id="mpp:MICPUCDRAFT_51476"/>
<feature type="compositionally biased region" description="Acidic residues" evidence="1">
    <location>
        <begin position="52"/>
        <end position="61"/>
    </location>
</feature>
<protein>
    <submittedName>
        <fullName evidence="2">Predicted protein</fullName>
    </submittedName>
</protein>
<dbReference type="EMBL" id="GG663744">
    <property type="protein sequence ID" value="EEH54220.1"/>
    <property type="molecule type" value="Genomic_DNA"/>
</dbReference>
<feature type="compositionally biased region" description="Acidic residues" evidence="1">
    <location>
        <begin position="247"/>
        <end position="261"/>
    </location>
</feature>
<proteinExistence type="predicted"/>
<feature type="region of interest" description="Disordered" evidence="1">
    <location>
        <begin position="168"/>
        <end position="318"/>
    </location>
</feature>
<feature type="region of interest" description="Disordered" evidence="1">
    <location>
        <begin position="24"/>
        <end position="65"/>
    </location>
</feature>
<reference evidence="2 3" key="1">
    <citation type="journal article" date="2009" name="Science">
        <title>Green evolution and dynamic adaptations revealed by genomes of the marine picoeukaryotes Micromonas.</title>
        <authorList>
            <person name="Worden A.Z."/>
            <person name="Lee J.H."/>
            <person name="Mock T."/>
            <person name="Rouze P."/>
            <person name="Simmons M.P."/>
            <person name="Aerts A.L."/>
            <person name="Allen A.E."/>
            <person name="Cuvelier M.L."/>
            <person name="Derelle E."/>
            <person name="Everett M.V."/>
            <person name="Foulon E."/>
            <person name="Grimwood J."/>
            <person name="Gundlach H."/>
            <person name="Henrissat B."/>
            <person name="Napoli C."/>
            <person name="McDonald S.M."/>
            <person name="Parker M.S."/>
            <person name="Rombauts S."/>
            <person name="Salamov A."/>
            <person name="Von Dassow P."/>
            <person name="Badger J.H."/>
            <person name="Coutinho P.M."/>
            <person name="Demir E."/>
            <person name="Dubchak I."/>
            <person name="Gentemann C."/>
            <person name="Eikrem W."/>
            <person name="Gready J.E."/>
            <person name="John U."/>
            <person name="Lanier W."/>
            <person name="Lindquist E.A."/>
            <person name="Lucas S."/>
            <person name="Mayer K.F."/>
            <person name="Moreau H."/>
            <person name="Not F."/>
            <person name="Otillar R."/>
            <person name="Panaud O."/>
            <person name="Pangilinan J."/>
            <person name="Paulsen I."/>
            <person name="Piegu B."/>
            <person name="Poliakov A."/>
            <person name="Robbens S."/>
            <person name="Schmutz J."/>
            <person name="Toulza E."/>
            <person name="Wyss T."/>
            <person name="Zelensky A."/>
            <person name="Zhou K."/>
            <person name="Armbrust E.V."/>
            <person name="Bhattacharya D."/>
            <person name="Goodenough U.W."/>
            <person name="Van de Peer Y."/>
            <person name="Grigoriev I.V."/>
        </authorList>
    </citation>
    <scope>NUCLEOTIDE SEQUENCE [LARGE SCALE GENOMIC DNA]</scope>
    <source>
        <strain evidence="2 3">CCMP1545</strain>
    </source>
</reference>
<keyword evidence="3" id="KW-1185">Reference proteome</keyword>
<feature type="compositionally biased region" description="Low complexity" evidence="1">
    <location>
        <begin position="284"/>
        <end position="306"/>
    </location>
</feature>
<dbReference type="GeneID" id="9687291"/>
<feature type="compositionally biased region" description="Low complexity" evidence="1">
    <location>
        <begin position="108"/>
        <end position="130"/>
    </location>
</feature>
<dbReference type="RefSeq" id="XP_003061590.1">
    <property type="nucleotide sequence ID" value="XM_003061544.1"/>
</dbReference>
<evidence type="ECO:0000256" key="1">
    <source>
        <dbReference type="SAM" id="MobiDB-lite"/>
    </source>
</evidence>
<gene>
    <name evidence="2" type="ORF">MICPUCDRAFT_51476</name>
</gene>
<accession>C1N1N5</accession>
<feature type="compositionally biased region" description="Polar residues" evidence="1">
    <location>
        <begin position="175"/>
        <end position="184"/>
    </location>
</feature>